<reference evidence="3" key="1">
    <citation type="submission" date="2020-02" db="EMBL/GenBank/DDBJ databases">
        <authorList>
            <person name="Scholz U."/>
            <person name="Mascher M."/>
            <person name="Fiebig A."/>
        </authorList>
    </citation>
    <scope>NUCLEOTIDE SEQUENCE</scope>
</reference>
<dbReference type="Proteomes" id="UP000663760">
    <property type="component" value="Chromosome 4"/>
</dbReference>
<evidence type="ECO:0000313" key="3">
    <source>
        <dbReference type="EMBL" id="CAA7394851.1"/>
    </source>
</evidence>
<dbReference type="SUPFAM" id="SSF51735">
    <property type="entry name" value="NAD(P)-binding Rossmann-fold domains"/>
    <property type="match status" value="1"/>
</dbReference>
<keyword evidence="4" id="KW-1185">Reference proteome</keyword>
<dbReference type="PRINTS" id="PR00081">
    <property type="entry name" value="GDHRDH"/>
</dbReference>
<protein>
    <submittedName>
        <fullName evidence="3">Uncharacterized protein</fullName>
    </submittedName>
</protein>
<keyword evidence="2" id="KW-0560">Oxidoreductase</keyword>
<comment type="similarity">
    <text evidence="1">Belongs to the short-chain dehydrogenases/reductases (SDR) family.</text>
</comment>
<dbReference type="PANTHER" id="PTHR48107:SF7">
    <property type="entry name" value="RE15974P"/>
    <property type="match status" value="1"/>
</dbReference>
<sequence length="263" mass="26623">MAAEESGSSAGHPLLGRVAIVTGGAGEIGGAIAAHLAALGAHVVISYFSGSGQADRLVGEINASPSPSRAIAVKADVSKAADVKALFDAAEETFGGAAHILVACAGVLDSKYPTLAATPEEDWDKAFAVNAKGTFLCCREAANRLVRGGGGRIVTISTGLVKALQPHFAAYTASKAAVEATTKILAKELRGTQITANCVAPGPMDTEMFHTGLTEDIVKMIVGMVTLGRLGKPEEIAAVVGFLTTDAGGWVHGQVIGANGGFI</sequence>
<evidence type="ECO:0000256" key="2">
    <source>
        <dbReference type="ARBA" id="ARBA00023002"/>
    </source>
</evidence>
<dbReference type="InterPro" id="IPR036291">
    <property type="entry name" value="NAD(P)-bd_dom_sf"/>
</dbReference>
<dbReference type="FunFam" id="3.40.50.720:FF:000084">
    <property type="entry name" value="Short-chain dehydrogenase reductase"/>
    <property type="match status" value="1"/>
</dbReference>
<dbReference type="InterPro" id="IPR002347">
    <property type="entry name" value="SDR_fam"/>
</dbReference>
<organism evidence="3 4">
    <name type="scientific">Spirodela intermedia</name>
    <name type="common">Intermediate duckweed</name>
    <dbReference type="NCBI Taxonomy" id="51605"/>
    <lineage>
        <taxon>Eukaryota</taxon>
        <taxon>Viridiplantae</taxon>
        <taxon>Streptophyta</taxon>
        <taxon>Embryophyta</taxon>
        <taxon>Tracheophyta</taxon>
        <taxon>Spermatophyta</taxon>
        <taxon>Magnoliopsida</taxon>
        <taxon>Liliopsida</taxon>
        <taxon>Araceae</taxon>
        <taxon>Lemnoideae</taxon>
        <taxon>Spirodela</taxon>
    </lineage>
</organism>
<dbReference type="GO" id="GO:0016614">
    <property type="term" value="F:oxidoreductase activity, acting on CH-OH group of donors"/>
    <property type="evidence" value="ECO:0007669"/>
    <property type="project" value="UniProtKB-ARBA"/>
</dbReference>
<proteinExistence type="inferred from homology"/>
<dbReference type="OrthoDB" id="1669814at2759"/>
<dbReference type="EMBL" id="LR746267">
    <property type="protein sequence ID" value="CAA7394851.1"/>
    <property type="molecule type" value="Genomic_DNA"/>
</dbReference>
<dbReference type="PANTHER" id="PTHR48107">
    <property type="entry name" value="NADPH-DEPENDENT ALDEHYDE REDUCTASE-LIKE PROTEIN, CHLOROPLASTIC-RELATED"/>
    <property type="match status" value="1"/>
</dbReference>
<evidence type="ECO:0000256" key="1">
    <source>
        <dbReference type="ARBA" id="ARBA00006484"/>
    </source>
</evidence>
<gene>
    <name evidence="3" type="ORF">SI8410_04005512</name>
</gene>
<dbReference type="PRINTS" id="PR00080">
    <property type="entry name" value="SDRFAMILY"/>
</dbReference>
<dbReference type="AlphaFoldDB" id="A0A7I8KAZ5"/>
<evidence type="ECO:0000313" key="4">
    <source>
        <dbReference type="Proteomes" id="UP000663760"/>
    </source>
</evidence>
<name>A0A7I8KAZ5_SPIIN</name>
<dbReference type="Pfam" id="PF13561">
    <property type="entry name" value="adh_short_C2"/>
    <property type="match status" value="1"/>
</dbReference>
<dbReference type="Gene3D" id="3.40.50.720">
    <property type="entry name" value="NAD(P)-binding Rossmann-like Domain"/>
    <property type="match status" value="1"/>
</dbReference>
<accession>A0A7I8KAZ5</accession>